<dbReference type="Pfam" id="PF13733">
    <property type="entry name" value="Glyco_transf_7N"/>
    <property type="match status" value="1"/>
</dbReference>
<dbReference type="Proteomes" id="UP001626550">
    <property type="component" value="Unassembled WGS sequence"/>
</dbReference>
<dbReference type="GO" id="GO:0016020">
    <property type="term" value="C:membrane"/>
    <property type="evidence" value="ECO:0007669"/>
    <property type="project" value="UniProtKB-SubCell"/>
</dbReference>
<comment type="pathway">
    <text evidence="2 11">Protein modification; protein glycosylation.</text>
</comment>
<dbReference type="InterPro" id="IPR003859">
    <property type="entry name" value="Galactosyl_T"/>
</dbReference>
<dbReference type="InterPro" id="IPR027791">
    <property type="entry name" value="Galactosyl_T_C"/>
</dbReference>
<dbReference type="PANTHER" id="PTHR19300:SF57">
    <property type="entry name" value="BETA-1,4-N-ACETYLGALACTOSAMINYLTRANSFERASE"/>
    <property type="match status" value="1"/>
</dbReference>
<comment type="similarity">
    <text evidence="3 11">Belongs to the glycosyltransferase 7 family.</text>
</comment>
<feature type="domain" description="Galactosyltransferase C-terminal" evidence="12">
    <location>
        <begin position="202"/>
        <end position="277"/>
    </location>
</feature>
<evidence type="ECO:0000313" key="15">
    <source>
        <dbReference type="Proteomes" id="UP001626550"/>
    </source>
</evidence>
<organism evidence="14 15">
    <name type="scientific">Cichlidogyrus casuarinus</name>
    <dbReference type="NCBI Taxonomy" id="1844966"/>
    <lineage>
        <taxon>Eukaryota</taxon>
        <taxon>Metazoa</taxon>
        <taxon>Spiralia</taxon>
        <taxon>Lophotrochozoa</taxon>
        <taxon>Platyhelminthes</taxon>
        <taxon>Monogenea</taxon>
        <taxon>Monopisthocotylea</taxon>
        <taxon>Dactylogyridea</taxon>
        <taxon>Ancyrocephalidae</taxon>
        <taxon>Cichlidogyrus</taxon>
    </lineage>
</organism>
<evidence type="ECO:0000256" key="5">
    <source>
        <dbReference type="ARBA" id="ARBA00022679"/>
    </source>
</evidence>
<proteinExistence type="inferred from homology"/>
<dbReference type="PRINTS" id="PR02050">
    <property type="entry name" value="B14GALTRFASE"/>
</dbReference>
<evidence type="ECO:0000256" key="10">
    <source>
        <dbReference type="ARBA" id="ARBA00023180"/>
    </source>
</evidence>
<evidence type="ECO:0000256" key="7">
    <source>
        <dbReference type="ARBA" id="ARBA00022968"/>
    </source>
</evidence>
<dbReference type="InterPro" id="IPR027995">
    <property type="entry name" value="Galactosyl_T_N"/>
</dbReference>
<sequence length="393" mass="45675">MKCIPRFGSFTQCFPIISLWDAFKAVFTVLFAVMWMLALIDKTYRSQTQLPNIFEENTSIVSRYCTLNKATLNLKTVQIDNPPSYMDIWKQNQHLQLGGINSPNCTPFQSVALIVPYRNREEHLKLLLNRLHPMLKLQKLYYQIFVIEQVEPDNFNRGMLMNIGAVEALKISSDFDCFIFHDVDLLPEHDMNMYMCDEDLRGLAVAIDENRYYNTFENYAGGVAGISKKNFFAINGFPNLYWGWGNEDDDFSARTRMLGLKISRPPLSIGRYKMIRHVKSTRPLSNYNMFQGFRGRQMIDGLSSLQQDSYQVVSIAPKSRANTNSSNPIDYLFTQIKVNLNIKIAALEFTPIAFATKEELEQFHDSQSNNRPIEWPFSTFESIRWFLHFYGWL</sequence>
<keyword evidence="9 11" id="KW-0472">Membrane</keyword>
<feature type="domain" description="Galactosyltransferase N-terminal" evidence="13">
    <location>
        <begin position="75"/>
        <end position="197"/>
    </location>
</feature>
<evidence type="ECO:0000256" key="4">
    <source>
        <dbReference type="ARBA" id="ARBA00022676"/>
    </source>
</evidence>
<comment type="subcellular location">
    <subcellularLocation>
        <location evidence="1">Membrane</location>
        <topology evidence="1">Single-pass type II membrane protein</topology>
    </subcellularLocation>
</comment>
<dbReference type="Pfam" id="PF02709">
    <property type="entry name" value="Glyco_transf_7C"/>
    <property type="match status" value="1"/>
</dbReference>
<feature type="transmembrane region" description="Helical" evidence="11">
    <location>
        <begin position="22"/>
        <end position="40"/>
    </location>
</feature>
<accession>A0ABD2Q227</accession>
<dbReference type="PANTHER" id="PTHR19300">
    <property type="entry name" value="BETA-1,4-GALACTOSYLTRANSFERASE"/>
    <property type="match status" value="1"/>
</dbReference>
<evidence type="ECO:0000256" key="8">
    <source>
        <dbReference type="ARBA" id="ARBA00022989"/>
    </source>
</evidence>
<evidence type="ECO:0000256" key="11">
    <source>
        <dbReference type="RuleBase" id="RU368121"/>
    </source>
</evidence>
<keyword evidence="5 11" id="KW-0808">Transferase</keyword>
<protein>
    <recommendedName>
        <fullName evidence="11">Beta-1,4-galactosyltransferase</fullName>
        <ecNumber evidence="11">2.4.1.-</ecNumber>
    </recommendedName>
</protein>
<name>A0ABD2Q227_9PLAT</name>
<evidence type="ECO:0000256" key="9">
    <source>
        <dbReference type="ARBA" id="ARBA00023136"/>
    </source>
</evidence>
<evidence type="ECO:0000259" key="13">
    <source>
        <dbReference type="Pfam" id="PF13733"/>
    </source>
</evidence>
<keyword evidence="6 11" id="KW-0812">Transmembrane</keyword>
<keyword evidence="8 11" id="KW-1133">Transmembrane helix</keyword>
<reference evidence="14 15" key="1">
    <citation type="submission" date="2024-11" db="EMBL/GenBank/DDBJ databases">
        <title>Adaptive evolution of stress response genes in parasites aligns with host niche diversity.</title>
        <authorList>
            <person name="Hahn C."/>
            <person name="Resl P."/>
        </authorList>
    </citation>
    <scope>NUCLEOTIDE SEQUENCE [LARGE SCALE GENOMIC DNA]</scope>
    <source>
        <strain evidence="14">EGGRZ-B1_66</strain>
        <tissue evidence="14">Body</tissue>
    </source>
</reference>
<dbReference type="InterPro" id="IPR029044">
    <property type="entry name" value="Nucleotide-diphossugar_trans"/>
</dbReference>
<comment type="function">
    <text evidence="11">Catalyses the transfer of galactose onto proteins or lipids.</text>
</comment>
<evidence type="ECO:0000256" key="1">
    <source>
        <dbReference type="ARBA" id="ARBA00004606"/>
    </source>
</evidence>
<dbReference type="Gene3D" id="3.90.550.10">
    <property type="entry name" value="Spore Coat Polysaccharide Biosynthesis Protein SpsA, Chain A"/>
    <property type="match status" value="1"/>
</dbReference>
<keyword evidence="7 11" id="KW-0735">Signal-anchor</keyword>
<evidence type="ECO:0000259" key="12">
    <source>
        <dbReference type="Pfam" id="PF02709"/>
    </source>
</evidence>
<comment type="caution">
    <text evidence="14">The sequence shown here is derived from an EMBL/GenBank/DDBJ whole genome shotgun (WGS) entry which is preliminary data.</text>
</comment>
<dbReference type="EC" id="2.4.1.-" evidence="11"/>
<evidence type="ECO:0000256" key="6">
    <source>
        <dbReference type="ARBA" id="ARBA00022692"/>
    </source>
</evidence>
<evidence type="ECO:0000256" key="2">
    <source>
        <dbReference type="ARBA" id="ARBA00004922"/>
    </source>
</evidence>
<evidence type="ECO:0000256" key="3">
    <source>
        <dbReference type="ARBA" id="ARBA00005735"/>
    </source>
</evidence>
<keyword evidence="10 11" id="KW-0325">Glycoprotein</keyword>
<dbReference type="AlphaFoldDB" id="A0ABD2Q227"/>
<keyword evidence="15" id="KW-1185">Reference proteome</keyword>
<evidence type="ECO:0000313" key="14">
    <source>
        <dbReference type="EMBL" id="KAL3312186.1"/>
    </source>
</evidence>
<dbReference type="EMBL" id="JBJKFK010001812">
    <property type="protein sequence ID" value="KAL3312186.1"/>
    <property type="molecule type" value="Genomic_DNA"/>
</dbReference>
<gene>
    <name evidence="14" type="primary">B4GALT2</name>
    <name evidence="14" type="ORF">Ciccas_009225</name>
</gene>
<dbReference type="GO" id="GO:0016757">
    <property type="term" value="F:glycosyltransferase activity"/>
    <property type="evidence" value="ECO:0007669"/>
    <property type="project" value="UniProtKB-KW"/>
</dbReference>
<keyword evidence="4 11" id="KW-0328">Glycosyltransferase</keyword>
<dbReference type="SUPFAM" id="SSF53448">
    <property type="entry name" value="Nucleotide-diphospho-sugar transferases"/>
    <property type="match status" value="1"/>
</dbReference>